<proteinExistence type="predicted"/>
<keyword evidence="3" id="KW-1185">Reference proteome</keyword>
<reference evidence="2" key="1">
    <citation type="submission" date="2021-07" db="EMBL/GenBank/DDBJ databases">
        <authorList>
            <person name="Catto M.A."/>
            <person name="Jacobson A."/>
            <person name="Kennedy G."/>
            <person name="Labadie P."/>
            <person name="Hunt B.G."/>
            <person name="Srinivasan R."/>
        </authorList>
    </citation>
    <scope>NUCLEOTIDE SEQUENCE</scope>
    <source>
        <strain evidence="2">PL_HMW_Pooled</strain>
        <tissue evidence="2">Head</tissue>
    </source>
</reference>
<sequence length="306" mass="31573">MSVGVGSIGEGQRQRQRAQCTRAVPGPGPHAVPRPRDVEVGEARQRAAVRGEVLAQVGLPPEALVANRARDLGLGGVAVLAVVLRPLVGLRGVHLGLGGAAVTLPRLVPSPVGRQVGGAVEHFVALGAAVLDVHDARAPVLCKREGVVVELAAQAAHVVADLVLDGSKLRLGLLGHLHHVEGRIDVTLTNNERVTVLLHHLVDVPDDGAGHRRALVLVEGELAHRLGLLRRGAGGGLGAAGGRPPLGGRRDAGRHGALEAGRRIPAWRNVMVGDALIVVVDELELDWRQGGVDTEGVALAASGRGG</sequence>
<name>A0AAE1HKG2_9NEOP</name>
<comment type="caution">
    <text evidence="2">The sequence shown here is derived from an EMBL/GenBank/DDBJ whole genome shotgun (WGS) entry which is preliminary data.</text>
</comment>
<gene>
    <name evidence="2" type="ORF">KUF71_001670</name>
</gene>
<accession>A0AAE1HKG2</accession>
<feature type="region of interest" description="Disordered" evidence="1">
    <location>
        <begin position="1"/>
        <end position="35"/>
    </location>
</feature>
<evidence type="ECO:0000313" key="2">
    <source>
        <dbReference type="EMBL" id="KAK3923012.1"/>
    </source>
</evidence>
<evidence type="ECO:0000256" key="1">
    <source>
        <dbReference type="SAM" id="MobiDB-lite"/>
    </source>
</evidence>
<dbReference type="AlphaFoldDB" id="A0AAE1HKG2"/>
<dbReference type="Proteomes" id="UP001219518">
    <property type="component" value="Unassembled WGS sequence"/>
</dbReference>
<protein>
    <submittedName>
        <fullName evidence="2">Polyprotein</fullName>
    </submittedName>
</protein>
<reference evidence="2" key="2">
    <citation type="journal article" date="2023" name="BMC Genomics">
        <title>Pest status, molecular evolution, and epigenetic factors derived from the genome assembly of Frankliniella fusca, a thysanopteran phytovirus vector.</title>
        <authorList>
            <person name="Catto M.A."/>
            <person name="Labadie P.E."/>
            <person name="Jacobson A.L."/>
            <person name="Kennedy G.G."/>
            <person name="Srinivasan R."/>
            <person name="Hunt B.G."/>
        </authorList>
    </citation>
    <scope>NUCLEOTIDE SEQUENCE</scope>
    <source>
        <strain evidence="2">PL_HMW_Pooled</strain>
    </source>
</reference>
<organism evidence="2 3">
    <name type="scientific">Frankliniella fusca</name>
    <dbReference type="NCBI Taxonomy" id="407009"/>
    <lineage>
        <taxon>Eukaryota</taxon>
        <taxon>Metazoa</taxon>
        <taxon>Ecdysozoa</taxon>
        <taxon>Arthropoda</taxon>
        <taxon>Hexapoda</taxon>
        <taxon>Insecta</taxon>
        <taxon>Pterygota</taxon>
        <taxon>Neoptera</taxon>
        <taxon>Paraneoptera</taxon>
        <taxon>Thysanoptera</taxon>
        <taxon>Terebrantia</taxon>
        <taxon>Thripoidea</taxon>
        <taxon>Thripidae</taxon>
        <taxon>Frankliniella</taxon>
    </lineage>
</organism>
<evidence type="ECO:0000313" key="3">
    <source>
        <dbReference type="Proteomes" id="UP001219518"/>
    </source>
</evidence>
<dbReference type="EMBL" id="JAHWGI010001134">
    <property type="protein sequence ID" value="KAK3923012.1"/>
    <property type="molecule type" value="Genomic_DNA"/>
</dbReference>